<dbReference type="Gene3D" id="1.10.10.10">
    <property type="entry name" value="Winged helix-like DNA-binding domain superfamily/Winged helix DNA-binding domain"/>
    <property type="match status" value="1"/>
</dbReference>
<dbReference type="PANTHER" id="PTHR39515:SF2">
    <property type="entry name" value="HTH-TYPE TRANSCRIPTIONAL REGULATOR RV0880"/>
    <property type="match status" value="1"/>
</dbReference>
<dbReference type="PANTHER" id="PTHR39515">
    <property type="entry name" value="CONSERVED PROTEIN"/>
    <property type="match status" value="1"/>
</dbReference>
<reference evidence="2" key="1">
    <citation type="submission" date="2018-03" db="EMBL/GenBank/DDBJ databases">
        <authorList>
            <person name="Nunes O.C."/>
            <person name="Lopes A.R."/>
            <person name="Froufe H."/>
            <person name="Munoz-Merida A."/>
            <person name="Barroso C."/>
            <person name="Egas C."/>
        </authorList>
    </citation>
    <scope>NUCLEOTIDE SEQUENCE</scope>
    <source>
        <strain evidence="2">ON4</strain>
    </source>
</reference>
<dbReference type="InterPro" id="IPR052526">
    <property type="entry name" value="HTH-type_Bedaq_tolerance"/>
</dbReference>
<dbReference type="Proteomes" id="UP001170379">
    <property type="component" value="Unassembled WGS sequence"/>
</dbReference>
<name>A0ABT7C564_9MICO</name>
<dbReference type="InterPro" id="IPR036388">
    <property type="entry name" value="WH-like_DNA-bd_sf"/>
</dbReference>
<dbReference type="PROSITE" id="PS50995">
    <property type="entry name" value="HTH_MARR_2"/>
    <property type="match status" value="1"/>
</dbReference>
<evidence type="ECO:0000313" key="2">
    <source>
        <dbReference type="EMBL" id="MDJ1370326.1"/>
    </source>
</evidence>
<keyword evidence="3" id="KW-1185">Reference proteome</keyword>
<dbReference type="InterPro" id="IPR036390">
    <property type="entry name" value="WH_DNA-bd_sf"/>
</dbReference>
<dbReference type="EMBL" id="PXVD01000004">
    <property type="protein sequence ID" value="MDJ1370326.1"/>
    <property type="molecule type" value="Genomic_DNA"/>
</dbReference>
<gene>
    <name evidence="2" type="ORF">C7K25_02890</name>
</gene>
<comment type="caution">
    <text evidence="2">The sequence shown here is derived from an EMBL/GenBank/DDBJ whole genome shotgun (WGS) entry which is preliminary data.</text>
</comment>
<reference evidence="2" key="2">
    <citation type="journal article" date="2022" name="Sci. Rep.">
        <title>In silico prediction of the enzymes involved in the degradation of the herbicide molinate by Gulosibacter molinativorax ON4T.</title>
        <authorList>
            <person name="Lopes A.R."/>
            <person name="Bunin E."/>
            <person name="Viana A.T."/>
            <person name="Froufe H."/>
            <person name="Munoz-Merida A."/>
            <person name="Pinho D."/>
            <person name="Figueiredo J."/>
            <person name="Barroso C."/>
            <person name="Vaz-Moreira I."/>
            <person name="Bellanger X."/>
            <person name="Egas C."/>
            <person name="Nunes O.C."/>
        </authorList>
    </citation>
    <scope>NUCLEOTIDE SEQUENCE</scope>
    <source>
        <strain evidence="2">ON4</strain>
    </source>
</reference>
<proteinExistence type="predicted"/>
<dbReference type="SMART" id="SM00347">
    <property type="entry name" value="HTH_MARR"/>
    <property type="match status" value="1"/>
</dbReference>
<accession>A0ABT7C564</accession>
<dbReference type="SUPFAM" id="SSF46785">
    <property type="entry name" value="Winged helix' DNA-binding domain"/>
    <property type="match status" value="1"/>
</dbReference>
<dbReference type="Pfam" id="PF12802">
    <property type="entry name" value="MarR_2"/>
    <property type="match status" value="1"/>
</dbReference>
<protein>
    <submittedName>
        <fullName evidence="2">MarR family transcriptional regulator</fullName>
    </submittedName>
</protein>
<feature type="domain" description="HTH marR-type" evidence="1">
    <location>
        <begin position="1"/>
        <end position="139"/>
    </location>
</feature>
<evidence type="ECO:0000259" key="1">
    <source>
        <dbReference type="PROSITE" id="PS50995"/>
    </source>
</evidence>
<dbReference type="Gene3D" id="1.10.287.100">
    <property type="match status" value="1"/>
</dbReference>
<dbReference type="InterPro" id="IPR000835">
    <property type="entry name" value="HTH_MarR-typ"/>
</dbReference>
<evidence type="ECO:0000313" key="3">
    <source>
        <dbReference type="Proteomes" id="UP001170379"/>
    </source>
</evidence>
<sequence length="147" mass="15639">MPIVTEKHAEDLALEFLSALRPLSLSLRARRTLSEGKVGILRHLAAHGPAMVSELAAAIHVSAQGASLGVRDLETVGCVERRSDETDRRRVWIAITDSGREALATESSASANLLRTAVAHTLDDEERATLAAAIPVLAKLGASILDE</sequence>
<organism evidence="2 3">
    <name type="scientific">Gulosibacter molinativorax</name>
    <dbReference type="NCBI Taxonomy" id="256821"/>
    <lineage>
        <taxon>Bacteria</taxon>
        <taxon>Bacillati</taxon>
        <taxon>Actinomycetota</taxon>
        <taxon>Actinomycetes</taxon>
        <taxon>Micrococcales</taxon>
        <taxon>Microbacteriaceae</taxon>
        <taxon>Gulosibacter</taxon>
    </lineage>
</organism>